<comment type="caution">
    <text evidence="1">The sequence shown here is derived from an EMBL/GenBank/DDBJ whole genome shotgun (WGS) entry which is preliminary data.</text>
</comment>
<sequence length="76" mass="8619">MLDSFWFLNTNVTYLIIVYPHSFQGHSNEDGFLLDIRLPSIVVDSGEEIPFRFVGSPLLPKIPPPELCCHGVDRMS</sequence>
<keyword evidence="2" id="KW-1185">Reference proteome</keyword>
<dbReference type="EMBL" id="JAYKXN010000006">
    <property type="protein sequence ID" value="KAK7278672.1"/>
    <property type="molecule type" value="Genomic_DNA"/>
</dbReference>
<reference evidence="1 2" key="1">
    <citation type="submission" date="2024-01" db="EMBL/GenBank/DDBJ databases">
        <title>The genomes of 5 underutilized Papilionoideae crops provide insights into root nodulation and disease resistance.</title>
        <authorList>
            <person name="Yuan L."/>
        </authorList>
    </citation>
    <scope>NUCLEOTIDE SEQUENCE [LARGE SCALE GENOMIC DNA]</scope>
    <source>
        <strain evidence="1">LY-2023</strain>
        <tissue evidence="1">Leaf</tissue>
    </source>
</reference>
<proteinExistence type="predicted"/>
<dbReference type="AlphaFoldDB" id="A0AAN9FLI6"/>
<protein>
    <submittedName>
        <fullName evidence="1">Uncharacterized protein</fullName>
    </submittedName>
</protein>
<organism evidence="1 2">
    <name type="scientific">Clitoria ternatea</name>
    <name type="common">Butterfly pea</name>
    <dbReference type="NCBI Taxonomy" id="43366"/>
    <lineage>
        <taxon>Eukaryota</taxon>
        <taxon>Viridiplantae</taxon>
        <taxon>Streptophyta</taxon>
        <taxon>Embryophyta</taxon>
        <taxon>Tracheophyta</taxon>
        <taxon>Spermatophyta</taxon>
        <taxon>Magnoliopsida</taxon>
        <taxon>eudicotyledons</taxon>
        <taxon>Gunneridae</taxon>
        <taxon>Pentapetalae</taxon>
        <taxon>rosids</taxon>
        <taxon>fabids</taxon>
        <taxon>Fabales</taxon>
        <taxon>Fabaceae</taxon>
        <taxon>Papilionoideae</taxon>
        <taxon>50 kb inversion clade</taxon>
        <taxon>NPAAA clade</taxon>
        <taxon>indigoferoid/millettioid clade</taxon>
        <taxon>Phaseoleae</taxon>
        <taxon>Clitoria</taxon>
    </lineage>
</organism>
<dbReference type="Proteomes" id="UP001359559">
    <property type="component" value="Unassembled WGS sequence"/>
</dbReference>
<evidence type="ECO:0000313" key="1">
    <source>
        <dbReference type="EMBL" id="KAK7278672.1"/>
    </source>
</evidence>
<gene>
    <name evidence="1" type="ORF">RJT34_23707</name>
</gene>
<accession>A0AAN9FLI6</accession>
<evidence type="ECO:0000313" key="2">
    <source>
        <dbReference type="Proteomes" id="UP001359559"/>
    </source>
</evidence>
<name>A0AAN9FLI6_CLITE</name>